<protein>
    <submittedName>
        <fullName evidence="1">Uncharacterized protein</fullName>
    </submittedName>
</protein>
<reference evidence="1 2" key="1">
    <citation type="journal article" date="2014" name="Genome Biol. Evol.">
        <title>Acetic acid bacteria genomes reveal functional traits for adaptation to life in insect guts.</title>
        <authorList>
            <person name="Chouaia B."/>
            <person name="Gaiarsa S."/>
            <person name="Crotti E."/>
            <person name="Comandatore F."/>
            <person name="Degli Esposti M."/>
            <person name="Ricci I."/>
            <person name="Alma A."/>
            <person name="Favia G."/>
            <person name="Bandi C."/>
            <person name="Daffonchio D."/>
        </authorList>
    </citation>
    <scope>NUCLEOTIDE SEQUENCE [LARGE SCALE GENOMIC DNA]</scope>
    <source>
        <strain evidence="2">AM169</strain>
    </source>
</reference>
<organism evidence="1 2">
    <name type="scientific">Parasaccharibacter apium</name>
    <dbReference type="NCBI Taxonomy" id="1510841"/>
    <lineage>
        <taxon>Bacteria</taxon>
        <taxon>Pseudomonadati</taxon>
        <taxon>Pseudomonadota</taxon>
        <taxon>Alphaproteobacteria</taxon>
        <taxon>Acetobacterales</taxon>
        <taxon>Acetobacteraceae</taxon>
        <taxon>Parasaccharibacter</taxon>
    </lineage>
</organism>
<dbReference type="EMBL" id="CBLY010000006">
    <property type="protein sequence ID" value="CDG33933.1"/>
    <property type="molecule type" value="Genomic_DNA"/>
</dbReference>
<proteinExistence type="predicted"/>
<comment type="caution">
    <text evidence="1">The sequence shown here is derived from an EMBL/GenBank/DDBJ whole genome shotgun (WGS) entry which is preliminary data.</text>
</comment>
<dbReference type="Proteomes" id="UP000027590">
    <property type="component" value="Unassembled WGS sequence"/>
</dbReference>
<gene>
    <name evidence="1" type="ORF">SACS_1195</name>
</gene>
<evidence type="ECO:0000313" key="1">
    <source>
        <dbReference type="EMBL" id="CDG33933.1"/>
    </source>
</evidence>
<reference evidence="1 2" key="2">
    <citation type="journal article" date="2014" name="PLoS ONE">
        <title>Evolution of mitochondria reconstructed from the energy metabolism of living bacteria.</title>
        <authorList>
            <person name="Degli Esposti M."/>
            <person name="Chouaia B."/>
            <person name="Comandatore F."/>
            <person name="Crotti E."/>
            <person name="Sassera D."/>
            <person name="Lievens P.M."/>
            <person name="Daffonchio D."/>
            <person name="Bandi C."/>
        </authorList>
    </citation>
    <scope>NUCLEOTIDE SEQUENCE [LARGE SCALE GENOMIC DNA]</scope>
    <source>
        <strain evidence="2">AM169</strain>
    </source>
</reference>
<sequence>MRKFKLNLNKPPRRNSGKTWETPYFFYFDNISYRVYENDIIFIFNFIKSKMEFSIYETSLFDGFLNELHFILSHFNCEEELRGIRRNINNIFYGINIYFCFSKFKNRKNILIIDKEKTIKNIHDNFLFKKTTLIGNFS</sequence>
<accession>A0A7U7G6C8</accession>
<name>A0A7U7G6C8_9PROT</name>
<dbReference type="AlphaFoldDB" id="A0A7U7G6C8"/>
<evidence type="ECO:0000313" key="2">
    <source>
        <dbReference type="Proteomes" id="UP000027590"/>
    </source>
</evidence>